<dbReference type="HAMAP" id="MF_00564">
    <property type="entry name" value="RNase_PH"/>
    <property type="match status" value="1"/>
</dbReference>
<comment type="subunit">
    <text evidence="7">Homohexameric ring arranged as a trimer of dimers.</text>
</comment>
<evidence type="ECO:0000256" key="5">
    <source>
        <dbReference type="ARBA" id="ARBA00022695"/>
    </source>
</evidence>
<keyword evidence="3 7" id="KW-0820">tRNA-binding</keyword>
<reference evidence="10 12" key="1">
    <citation type="submission" date="2015-02" db="EMBL/GenBank/DDBJ databases">
        <title>Genome Sequencing of Rickettsiales.</title>
        <authorList>
            <person name="Daugherty S.C."/>
            <person name="Su Q."/>
            <person name="Abolude K."/>
            <person name="Beier-Sexton M."/>
            <person name="Carlyon J.A."/>
            <person name="Carter R."/>
            <person name="Day N.P."/>
            <person name="Dumler S.J."/>
            <person name="Dyachenko V."/>
            <person name="Godinez A."/>
            <person name="Kurtti T.J."/>
            <person name="Lichay M."/>
            <person name="Mullins K.E."/>
            <person name="Ott S."/>
            <person name="Pappas-Brown V."/>
            <person name="Paris D.H."/>
            <person name="Patel P."/>
            <person name="Richards A.L."/>
            <person name="Sadzewicz L."/>
            <person name="Sears K."/>
            <person name="Seidman D."/>
            <person name="Sengamalay N."/>
            <person name="Stenos J."/>
            <person name="Tallon L.J."/>
            <person name="Vincent G."/>
            <person name="Fraser C.M."/>
            <person name="Munderloh U."/>
            <person name="Dunning-Hotopp J.C."/>
        </authorList>
    </citation>
    <scope>NUCLEOTIDE SEQUENCE [LARGE SCALE GENOMIC DNA]</scope>
    <source>
        <strain evidence="10 12">Gilliam</strain>
    </source>
</reference>
<dbReference type="InterPro" id="IPR018336">
    <property type="entry name" value="RNase_PH_CS"/>
</dbReference>
<dbReference type="InterPro" id="IPR036345">
    <property type="entry name" value="ExoRNase_PH_dom2_sf"/>
</dbReference>
<keyword evidence="6" id="KW-0694">RNA-binding</keyword>
<dbReference type="InterPro" id="IPR015847">
    <property type="entry name" value="ExoRNase_PH_dom2"/>
</dbReference>
<feature type="binding site" evidence="7">
    <location>
        <position position="86"/>
    </location>
    <ligand>
        <name>phosphate</name>
        <dbReference type="ChEBI" id="CHEBI:43474"/>
        <note>substrate</note>
    </ligand>
</feature>
<reference evidence="13" key="3">
    <citation type="submission" date="2018-03" db="EMBL/GenBank/DDBJ databases">
        <authorList>
            <person name="Batty M. E."/>
            <person name="Batty M E."/>
        </authorList>
    </citation>
    <scope>NUCLEOTIDE SEQUENCE [LARGE SCALE GENOMIC DNA]</scope>
    <source>
        <strain evidence="13">Gilliam</strain>
    </source>
</reference>
<dbReference type="InterPro" id="IPR002381">
    <property type="entry name" value="RNase_PH_bac-type"/>
</dbReference>
<evidence type="ECO:0000313" key="13">
    <source>
        <dbReference type="Proteomes" id="UP000244959"/>
    </source>
</evidence>
<evidence type="ECO:0000313" key="12">
    <source>
        <dbReference type="Proteomes" id="UP000033769"/>
    </source>
</evidence>
<keyword evidence="4 7" id="KW-0819">tRNA processing</keyword>
<evidence type="ECO:0000259" key="8">
    <source>
        <dbReference type="Pfam" id="PF01138"/>
    </source>
</evidence>
<dbReference type="RefSeq" id="WP_012461884.1">
    <property type="nucleotide sequence ID" value="NZ_LS398551.1"/>
</dbReference>
<feature type="domain" description="Exoribonuclease phosphorolytic" evidence="9">
    <location>
        <begin position="158"/>
        <end position="227"/>
    </location>
</feature>
<dbReference type="GO" id="GO:0008033">
    <property type="term" value="P:tRNA processing"/>
    <property type="evidence" value="ECO:0007669"/>
    <property type="project" value="UniProtKB-UniRule"/>
</dbReference>
<dbReference type="SUPFAM" id="SSF55666">
    <property type="entry name" value="Ribonuclease PH domain 2-like"/>
    <property type="match status" value="1"/>
</dbReference>
<feature type="domain" description="Exoribonuclease phosphorolytic" evidence="8">
    <location>
        <begin position="10"/>
        <end position="140"/>
    </location>
</feature>
<evidence type="ECO:0000313" key="11">
    <source>
        <dbReference type="EMBL" id="SPR04080.1"/>
    </source>
</evidence>
<comment type="function">
    <text evidence="7">Phosphorolytic 3'-5' exoribonuclease that plays an important role in tRNA 3'-end maturation. Removes nucleotide residues following the 3'-CCA terminus of tRNAs; can also add nucleotides to the ends of RNA molecules by using nucleoside diphosphates as substrates, but this may not be physiologically important. Probably plays a role in initiation of 16S rRNA degradation (leading to ribosome degradation) during starvation.</text>
</comment>
<dbReference type="GO" id="GO:0000175">
    <property type="term" value="F:3'-5'-RNA exonuclease activity"/>
    <property type="evidence" value="ECO:0007669"/>
    <property type="project" value="UniProtKB-UniRule"/>
</dbReference>
<gene>
    <name evidence="7 10" type="primary">rph</name>
    <name evidence="11" type="ORF">GILLIAM_00568</name>
    <name evidence="10" type="ORF">OTSGILL_1017</name>
</gene>
<dbReference type="InterPro" id="IPR050080">
    <property type="entry name" value="RNase_PH"/>
</dbReference>
<dbReference type="Gene3D" id="3.30.230.70">
    <property type="entry name" value="GHMP Kinase, N-terminal domain"/>
    <property type="match status" value="1"/>
</dbReference>
<dbReference type="InterPro" id="IPR020568">
    <property type="entry name" value="Ribosomal_Su5_D2-typ_SF"/>
</dbReference>
<evidence type="ECO:0000256" key="6">
    <source>
        <dbReference type="ARBA" id="ARBA00022884"/>
    </source>
</evidence>
<dbReference type="InterPro" id="IPR001247">
    <property type="entry name" value="ExoRNase_PH_dom1"/>
</dbReference>
<dbReference type="InterPro" id="IPR027408">
    <property type="entry name" value="PNPase/RNase_PH_dom_sf"/>
</dbReference>
<name>A0A0F3MC97_ORITS</name>
<dbReference type="Proteomes" id="UP000244959">
    <property type="component" value="Chromosome I"/>
</dbReference>
<evidence type="ECO:0000256" key="3">
    <source>
        <dbReference type="ARBA" id="ARBA00022555"/>
    </source>
</evidence>
<dbReference type="Proteomes" id="UP000033769">
    <property type="component" value="Unassembled WGS sequence"/>
</dbReference>
<keyword evidence="7 10" id="KW-0808">Transferase</keyword>
<dbReference type="EMBL" id="LANO01000012">
    <property type="protein sequence ID" value="KJV53097.1"/>
    <property type="molecule type" value="Genomic_DNA"/>
</dbReference>
<dbReference type="NCBIfam" id="TIGR01966">
    <property type="entry name" value="RNasePH"/>
    <property type="match status" value="1"/>
</dbReference>
<protein>
    <recommendedName>
        <fullName evidence="7">Ribonuclease PH</fullName>
        <shortName evidence="7">RNase PH</shortName>
        <ecNumber evidence="7">2.7.7.56</ecNumber>
    </recommendedName>
    <alternativeName>
        <fullName evidence="7">tRNA nucleotidyltransferase</fullName>
    </alternativeName>
</protein>
<dbReference type="FunFam" id="3.30.230.70:FF:000003">
    <property type="entry name" value="Ribonuclease PH"/>
    <property type="match status" value="1"/>
</dbReference>
<evidence type="ECO:0000313" key="10">
    <source>
        <dbReference type="EMBL" id="KJV53097.1"/>
    </source>
</evidence>
<dbReference type="GO" id="GO:0016075">
    <property type="term" value="P:rRNA catabolic process"/>
    <property type="evidence" value="ECO:0007669"/>
    <property type="project" value="UniProtKB-UniRule"/>
</dbReference>
<dbReference type="GO" id="GO:0009022">
    <property type="term" value="F:tRNA nucleotidyltransferase activity"/>
    <property type="evidence" value="ECO:0007669"/>
    <property type="project" value="UniProtKB-UniRule"/>
</dbReference>
<keyword evidence="5 7" id="KW-0548">Nucleotidyltransferase</keyword>
<dbReference type="PATRIC" id="fig|1359184.3.peg.269"/>
<accession>A0A0F3MC97</accession>
<feature type="binding site" evidence="7">
    <location>
        <begin position="124"/>
        <end position="126"/>
    </location>
    <ligand>
        <name>phosphate</name>
        <dbReference type="ChEBI" id="CHEBI:43474"/>
        <note>substrate</note>
    </ligand>
</feature>
<reference evidence="11" key="2">
    <citation type="submission" date="2018-03" db="EMBL/GenBank/DDBJ databases">
        <authorList>
            <person name="Keele B.F."/>
        </authorList>
    </citation>
    <scope>NUCLEOTIDE SEQUENCE [LARGE SCALE GENOMIC DNA]</scope>
    <source>
        <strain evidence="11">Gilliam</strain>
    </source>
</reference>
<dbReference type="PANTHER" id="PTHR11953">
    <property type="entry name" value="EXOSOME COMPLEX COMPONENT"/>
    <property type="match status" value="1"/>
</dbReference>
<evidence type="ECO:0000256" key="1">
    <source>
        <dbReference type="ARBA" id="ARBA00006678"/>
    </source>
</evidence>
<dbReference type="SUPFAM" id="SSF54211">
    <property type="entry name" value="Ribosomal protein S5 domain 2-like"/>
    <property type="match status" value="1"/>
</dbReference>
<dbReference type="EMBL" id="LS398551">
    <property type="protein sequence ID" value="SPR04080.1"/>
    <property type="molecule type" value="Genomic_DNA"/>
</dbReference>
<dbReference type="GO" id="GO:0000049">
    <property type="term" value="F:tRNA binding"/>
    <property type="evidence" value="ECO:0007669"/>
    <property type="project" value="UniProtKB-UniRule"/>
</dbReference>
<keyword evidence="13" id="KW-1185">Reference proteome</keyword>
<evidence type="ECO:0000256" key="4">
    <source>
        <dbReference type="ARBA" id="ARBA00022694"/>
    </source>
</evidence>
<dbReference type="PANTHER" id="PTHR11953:SF0">
    <property type="entry name" value="EXOSOME COMPLEX COMPONENT RRP41"/>
    <property type="match status" value="1"/>
</dbReference>
<dbReference type="EC" id="2.7.7.56" evidence="7"/>
<evidence type="ECO:0000259" key="9">
    <source>
        <dbReference type="Pfam" id="PF03725"/>
    </source>
</evidence>
<dbReference type="AlphaFoldDB" id="A0A0F3MC97"/>
<sequence>MRLCSRKDSEMRPISIELGTMLNSKGSCLIKIGNTHVICSATVEESLPLFLKNKKQGGWVTAEYSMLPGSSLQRVKREGIQGKSGRTQEIQRLISRAMRAAVDLKLLGERQILIDCDVINADGGTRAASITGGYVAMCLAVNKLMQEKNLAVYPILYQVAAISCGISNGRVIVDLDYQEDSCAEVDANFVFRRAGTIIEIVEIQVAAEKKAFVDEQVIQMLKLAQKAINHIFDIQNQSLLKLTKVRYNKEC</sequence>
<comment type="catalytic activity">
    <reaction evidence="7">
        <text>tRNA(n+1) + phosphate = tRNA(n) + a ribonucleoside 5'-diphosphate</text>
        <dbReference type="Rhea" id="RHEA:10628"/>
        <dbReference type="Rhea" id="RHEA-COMP:17343"/>
        <dbReference type="Rhea" id="RHEA-COMP:17344"/>
        <dbReference type="ChEBI" id="CHEBI:43474"/>
        <dbReference type="ChEBI" id="CHEBI:57930"/>
        <dbReference type="ChEBI" id="CHEBI:173114"/>
        <dbReference type="EC" id="2.7.7.56"/>
    </reaction>
</comment>
<proteinExistence type="inferred from homology"/>
<keyword evidence="2 7" id="KW-0698">rRNA processing</keyword>
<dbReference type="Pfam" id="PF03725">
    <property type="entry name" value="RNase_PH_C"/>
    <property type="match status" value="1"/>
</dbReference>
<comment type="similarity">
    <text evidence="1 7">Belongs to the RNase PH family.</text>
</comment>
<dbReference type="Pfam" id="PF01138">
    <property type="entry name" value="RNase_PH"/>
    <property type="match status" value="1"/>
</dbReference>
<evidence type="ECO:0000256" key="7">
    <source>
        <dbReference type="HAMAP-Rule" id="MF_00564"/>
    </source>
</evidence>
<dbReference type="GO" id="GO:0031125">
    <property type="term" value="P:rRNA 3'-end processing"/>
    <property type="evidence" value="ECO:0007669"/>
    <property type="project" value="UniProtKB-ARBA"/>
</dbReference>
<dbReference type="PROSITE" id="PS01277">
    <property type="entry name" value="RIBONUCLEASE_PH"/>
    <property type="match status" value="1"/>
</dbReference>
<organism evidence="10 12">
    <name type="scientific">Orientia tsutsugamushi str. Gilliam</name>
    <dbReference type="NCBI Taxonomy" id="1359184"/>
    <lineage>
        <taxon>Bacteria</taxon>
        <taxon>Pseudomonadati</taxon>
        <taxon>Pseudomonadota</taxon>
        <taxon>Alphaproteobacteria</taxon>
        <taxon>Rickettsiales</taxon>
        <taxon>Rickettsiaceae</taxon>
        <taxon>Rickettsieae</taxon>
        <taxon>Orientia</taxon>
    </lineage>
</organism>
<evidence type="ECO:0000256" key="2">
    <source>
        <dbReference type="ARBA" id="ARBA00022552"/>
    </source>
</evidence>